<accession>A0ABN9XI76</accession>
<feature type="non-terminal residue" evidence="1">
    <location>
        <position position="1"/>
    </location>
</feature>
<evidence type="ECO:0000313" key="1">
    <source>
        <dbReference type="EMBL" id="CAK0899467.1"/>
    </source>
</evidence>
<dbReference type="InterPro" id="IPR013320">
    <property type="entry name" value="ConA-like_dom_sf"/>
</dbReference>
<dbReference type="EMBL" id="CAUYUJ010020614">
    <property type="protein sequence ID" value="CAK0899467.1"/>
    <property type="molecule type" value="Genomic_DNA"/>
</dbReference>
<dbReference type="SUPFAM" id="SSF49899">
    <property type="entry name" value="Concanavalin A-like lectins/glucanases"/>
    <property type="match status" value="1"/>
</dbReference>
<dbReference type="InterPro" id="IPR037019">
    <property type="entry name" value="Glyco_hydro_7_sf"/>
</dbReference>
<proteinExistence type="predicted"/>
<dbReference type="Proteomes" id="UP001189429">
    <property type="component" value="Unassembled WGS sequence"/>
</dbReference>
<keyword evidence="2" id="KW-1185">Reference proteome</keyword>
<evidence type="ECO:0008006" key="3">
    <source>
        <dbReference type="Google" id="ProtNLM"/>
    </source>
</evidence>
<name>A0ABN9XI76_9DINO</name>
<evidence type="ECO:0000313" key="2">
    <source>
        <dbReference type="Proteomes" id="UP001189429"/>
    </source>
</evidence>
<organism evidence="1 2">
    <name type="scientific">Prorocentrum cordatum</name>
    <dbReference type="NCBI Taxonomy" id="2364126"/>
    <lineage>
        <taxon>Eukaryota</taxon>
        <taxon>Sar</taxon>
        <taxon>Alveolata</taxon>
        <taxon>Dinophyceae</taxon>
        <taxon>Prorocentrales</taxon>
        <taxon>Prorocentraceae</taxon>
        <taxon>Prorocentrum</taxon>
    </lineage>
</organism>
<sequence>DYFCDSMQVCGVACAEIAVQEANTHAWLSTMHLSDDATGASVGYGGDLGKPDFRDWGKAHYGPAGKCINTSLPFDVEVSFPTDNSGRLRSMEVQLSQAGSPCEVSASNDQYLPRSGREALSELTRELDRGVTPVMTYWSSAYMGWLDGPGKDKEGPCGREADNPSECGKAVKFYNFQIREPVSASVSVHLNRL</sequence>
<protein>
    <recommendedName>
        <fullName evidence="3">Beta-galactosidase</fullName>
    </recommendedName>
</protein>
<dbReference type="Gene3D" id="2.70.100.10">
    <property type="entry name" value="Glycoside hydrolase, family 7, domain"/>
    <property type="match status" value="1"/>
</dbReference>
<reference evidence="1" key="1">
    <citation type="submission" date="2023-10" db="EMBL/GenBank/DDBJ databases">
        <authorList>
            <person name="Chen Y."/>
            <person name="Shah S."/>
            <person name="Dougan E. K."/>
            <person name="Thang M."/>
            <person name="Chan C."/>
        </authorList>
    </citation>
    <scope>NUCLEOTIDE SEQUENCE [LARGE SCALE GENOMIC DNA]</scope>
</reference>
<gene>
    <name evidence="1" type="ORF">PCOR1329_LOCUS76970</name>
</gene>
<comment type="caution">
    <text evidence="1">The sequence shown here is derived from an EMBL/GenBank/DDBJ whole genome shotgun (WGS) entry which is preliminary data.</text>
</comment>